<dbReference type="PANTHER" id="PTHR31301:SF67">
    <property type="entry name" value="LOB DOMAIN-CONTAINING PROTEIN 22"/>
    <property type="match status" value="1"/>
</dbReference>
<dbReference type="PANTHER" id="PTHR31301">
    <property type="entry name" value="LOB DOMAIN-CONTAINING PROTEIN 4-RELATED"/>
    <property type="match status" value="1"/>
</dbReference>
<dbReference type="Proteomes" id="UP001497516">
    <property type="component" value="Chromosome 3"/>
</dbReference>
<proteinExistence type="inferred from homology"/>
<evidence type="ECO:0000256" key="2">
    <source>
        <dbReference type="SAM" id="MobiDB-lite"/>
    </source>
</evidence>
<comment type="similarity">
    <text evidence="1">Belongs to the LOB domain-containing protein family.</text>
</comment>
<gene>
    <name evidence="4" type="ORF">LTRI10_LOCUS18256</name>
</gene>
<keyword evidence="5" id="KW-1185">Reference proteome</keyword>
<feature type="compositionally biased region" description="Basic residues" evidence="2">
    <location>
        <begin position="231"/>
        <end position="244"/>
    </location>
</feature>
<evidence type="ECO:0000259" key="3">
    <source>
        <dbReference type="PROSITE" id="PS50891"/>
    </source>
</evidence>
<sequence length="277" mass="31375">MSITTHTTNNTTTTTTTISLATSNTSYNKTNVIKNRIVGGNNNNNSSSSNGTSPACAACKYQRRKCAPDCVLAPYFPHDRQRQFLNAHKLFGVRKITKIIENLSTKAEKDEAMRAIIIQSDVRASDPVGGCYRIVRELQRQIEYGEAELGLVLHQLAICQQQHQQQEHQQQQQDPQQQSTVESNIDSAAMMAVGCLDVYSDPMLLQFHCGQQQLQQQQADDQQEEQEQQQHQHHYHHHHHHHHQNHEQLHQHHHGYVVQETLQDGASVNSWGMAVGG</sequence>
<feature type="region of interest" description="Disordered" evidence="2">
    <location>
        <begin position="215"/>
        <end position="252"/>
    </location>
</feature>
<name>A0AAV2DSK5_9ROSI</name>
<dbReference type="PROSITE" id="PS50891">
    <property type="entry name" value="LOB"/>
    <property type="match status" value="1"/>
</dbReference>
<evidence type="ECO:0000256" key="1">
    <source>
        <dbReference type="ARBA" id="ARBA00005474"/>
    </source>
</evidence>
<dbReference type="AlphaFoldDB" id="A0AAV2DSK5"/>
<evidence type="ECO:0000313" key="4">
    <source>
        <dbReference type="EMBL" id="CAL1376532.1"/>
    </source>
</evidence>
<dbReference type="Pfam" id="PF03195">
    <property type="entry name" value="LOB"/>
    <property type="match status" value="1"/>
</dbReference>
<dbReference type="InterPro" id="IPR004883">
    <property type="entry name" value="LOB"/>
</dbReference>
<organism evidence="4 5">
    <name type="scientific">Linum trigynum</name>
    <dbReference type="NCBI Taxonomy" id="586398"/>
    <lineage>
        <taxon>Eukaryota</taxon>
        <taxon>Viridiplantae</taxon>
        <taxon>Streptophyta</taxon>
        <taxon>Embryophyta</taxon>
        <taxon>Tracheophyta</taxon>
        <taxon>Spermatophyta</taxon>
        <taxon>Magnoliopsida</taxon>
        <taxon>eudicotyledons</taxon>
        <taxon>Gunneridae</taxon>
        <taxon>Pentapetalae</taxon>
        <taxon>rosids</taxon>
        <taxon>fabids</taxon>
        <taxon>Malpighiales</taxon>
        <taxon>Linaceae</taxon>
        <taxon>Linum</taxon>
    </lineage>
</organism>
<accession>A0AAV2DSK5</accession>
<evidence type="ECO:0000313" key="5">
    <source>
        <dbReference type="Proteomes" id="UP001497516"/>
    </source>
</evidence>
<dbReference type="EMBL" id="OZ034816">
    <property type="protein sequence ID" value="CAL1376532.1"/>
    <property type="molecule type" value="Genomic_DNA"/>
</dbReference>
<feature type="domain" description="LOB" evidence="3">
    <location>
        <begin position="54"/>
        <end position="156"/>
    </location>
</feature>
<reference evidence="4 5" key="1">
    <citation type="submission" date="2024-04" db="EMBL/GenBank/DDBJ databases">
        <authorList>
            <person name="Fracassetti M."/>
        </authorList>
    </citation>
    <scope>NUCLEOTIDE SEQUENCE [LARGE SCALE GENOMIC DNA]</scope>
</reference>
<protein>
    <recommendedName>
        <fullName evidence="3">LOB domain-containing protein</fullName>
    </recommendedName>
</protein>